<organism evidence="11 12">
    <name type="scientific">Artemisia annua</name>
    <name type="common">Sweet wormwood</name>
    <dbReference type="NCBI Taxonomy" id="35608"/>
    <lineage>
        <taxon>Eukaryota</taxon>
        <taxon>Viridiplantae</taxon>
        <taxon>Streptophyta</taxon>
        <taxon>Embryophyta</taxon>
        <taxon>Tracheophyta</taxon>
        <taxon>Spermatophyta</taxon>
        <taxon>Magnoliopsida</taxon>
        <taxon>eudicotyledons</taxon>
        <taxon>Gunneridae</taxon>
        <taxon>Pentapetalae</taxon>
        <taxon>asterids</taxon>
        <taxon>campanulids</taxon>
        <taxon>Asterales</taxon>
        <taxon>Asteraceae</taxon>
        <taxon>Asteroideae</taxon>
        <taxon>Anthemideae</taxon>
        <taxon>Artemisiinae</taxon>
        <taxon>Artemisia</taxon>
    </lineage>
</organism>
<keyword evidence="4" id="KW-0336">GPI-anchor</keyword>
<keyword evidence="7" id="KW-0325">Glycoprotein</keyword>
<evidence type="ECO:0000256" key="2">
    <source>
        <dbReference type="ARBA" id="ARBA00009748"/>
    </source>
</evidence>
<evidence type="ECO:0000256" key="8">
    <source>
        <dbReference type="ARBA" id="ARBA00023288"/>
    </source>
</evidence>
<gene>
    <name evidence="11" type="ORF">CTI12_AA241080</name>
</gene>
<dbReference type="AlphaFoldDB" id="A0A2U1N8L0"/>
<dbReference type="GO" id="GO:0098552">
    <property type="term" value="C:side of membrane"/>
    <property type="evidence" value="ECO:0007669"/>
    <property type="project" value="UniProtKB-KW"/>
</dbReference>
<accession>A0A2U1N8L0</accession>
<evidence type="ECO:0000256" key="7">
    <source>
        <dbReference type="ARBA" id="ARBA00023180"/>
    </source>
</evidence>
<keyword evidence="4" id="KW-0472">Membrane</keyword>
<evidence type="ECO:0000256" key="4">
    <source>
        <dbReference type="ARBA" id="ARBA00022622"/>
    </source>
</evidence>
<keyword evidence="6" id="KW-1015">Disulfide bond</keyword>
<reference evidence="11 12" key="1">
    <citation type="journal article" date="2018" name="Mol. Plant">
        <title>The genome of Artemisia annua provides insight into the evolution of Asteraceae family and artemisinin biosynthesis.</title>
        <authorList>
            <person name="Shen Q."/>
            <person name="Zhang L."/>
            <person name="Liao Z."/>
            <person name="Wang S."/>
            <person name="Yan T."/>
            <person name="Shi P."/>
            <person name="Liu M."/>
            <person name="Fu X."/>
            <person name="Pan Q."/>
            <person name="Wang Y."/>
            <person name="Lv Z."/>
            <person name="Lu X."/>
            <person name="Zhang F."/>
            <person name="Jiang W."/>
            <person name="Ma Y."/>
            <person name="Chen M."/>
            <person name="Hao X."/>
            <person name="Li L."/>
            <person name="Tang Y."/>
            <person name="Lv G."/>
            <person name="Zhou Y."/>
            <person name="Sun X."/>
            <person name="Brodelius P.E."/>
            <person name="Rose J.K.C."/>
            <person name="Tang K."/>
        </authorList>
    </citation>
    <scope>NUCLEOTIDE SEQUENCE [LARGE SCALE GENOMIC DNA]</scope>
    <source>
        <strain evidence="12">cv. Huhao1</strain>
        <tissue evidence="11">Leaf</tissue>
    </source>
</reference>
<dbReference type="Gene3D" id="1.10.110.10">
    <property type="entry name" value="Plant lipid-transfer and hydrophobic proteins"/>
    <property type="match status" value="1"/>
</dbReference>
<dbReference type="InterPro" id="IPR043325">
    <property type="entry name" value="LTSS"/>
</dbReference>
<feature type="signal peptide" evidence="9">
    <location>
        <begin position="1"/>
        <end position="23"/>
    </location>
</feature>
<dbReference type="STRING" id="35608.A0A2U1N8L0"/>
<dbReference type="GO" id="GO:0005886">
    <property type="term" value="C:plasma membrane"/>
    <property type="evidence" value="ECO:0007669"/>
    <property type="project" value="UniProtKB-SubCell"/>
</dbReference>
<evidence type="ECO:0000313" key="12">
    <source>
        <dbReference type="Proteomes" id="UP000245207"/>
    </source>
</evidence>
<comment type="similarity">
    <text evidence="2">Belongs to the plant LTP family.</text>
</comment>
<evidence type="ECO:0000256" key="9">
    <source>
        <dbReference type="SAM" id="SignalP"/>
    </source>
</evidence>
<name>A0A2U1N8L0_ARTAN</name>
<evidence type="ECO:0000259" key="10">
    <source>
        <dbReference type="SMART" id="SM00499"/>
    </source>
</evidence>
<feature type="chain" id="PRO_5015613430" description="Bifunctional inhibitor/plant lipid transfer protein/seed storage helical domain-containing protein" evidence="9">
    <location>
        <begin position="24"/>
        <end position="180"/>
    </location>
</feature>
<dbReference type="OrthoDB" id="1882492at2759"/>
<protein>
    <recommendedName>
        <fullName evidence="10">Bifunctional inhibitor/plant lipid transfer protein/seed storage helical domain-containing protein</fullName>
    </recommendedName>
</protein>
<dbReference type="InterPro" id="IPR036312">
    <property type="entry name" value="Bifun_inhib/LTP/seed_sf"/>
</dbReference>
<feature type="domain" description="Bifunctional inhibitor/plant lipid transfer protein/seed storage helical" evidence="10">
    <location>
        <begin position="35"/>
        <end position="117"/>
    </location>
</feature>
<keyword evidence="3" id="KW-1003">Cell membrane</keyword>
<comment type="caution">
    <text evidence="11">The sequence shown here is derived from an EMBL/GenBank/DDBJ whole genome shotgun (WGS) entry which is preliminary data.</text>
</comment>
<dbReference type="CDD" id="cd00010">
    <property type="entry name" value="AAI_LTSS"/>
    <property type="match status" value="1"/>
</dbReference>
<comment type="subcellular location">
    <subcellularLocation>
        <location evidence="1">Cell membrane</location>
        <topology evidence="1">Lipid-anchor</topology>
        <topology evidence="1">GPI-anchor</topology>
    </subcellularLocation>
</comment>
<dbReference type="Pfam" id="PF14368">
    <property type="entry name" value="LTP_2"/>
    <property type="match status" value="1"/>
</dbReference>
<evidence type="ECO:0000256" key="1">
    <source>
        <dbReference type="ARBA" id="ARBA00004609"/>
    </source>
</evidence>
<dbReference type="PANTHER" id="PTHR33044">
    <property type="entry name" value="BIFUNCTIONAL INHIBITOR/LIPID-TRANSFER PROTEIN/SEED STORAGE 2S ALBUMIN SUPERFAMILY PROTEIN-RELATED"/>
    <property type="match status" value="1"/>
</dbReference>
<keyword evidence="8" id="KW-0449">Lipoprotein</keyword>
<evidence type="ECO:0000256" key="5">
    <source>
        <dbReference type="ARBA" id="ARBA00022729"/>
    </source>
</evidence>
<evidence type="ECO:0000313" key="11">
    <source>
        <dbReference type="EMBL" id="PWA69834.1"/>
    </source>
</evidence>
<dbReference type="Proteomes" id="UP000245207">
    <property type="component" value="Unassembled WGS sequence"/>
</dbReference>
<dbReference type="SMART" id="SM00499">
    <property type="entry name" value="AAI"/>
    <property type="match status" value="1"/>
</dbReference>
<proteinExistence type="inferred from homology"/>
<keyword evidence="5 9" id="KW-0732">Signal</keyword>
<evidence type="ECO:0000256" key="3">
    <source>
        <dbReference type="ARBA" id="ARBA00022475"/>
    </source>
</evidence>
<dbReference type="SUPFAM" id="SSF47699">
    <property type="entry name" value="Bifunctional inhibitor/lipid-transfer protein/seed storage 2S albumin"/>
    <property type="match status" value="1"/>
</dbReference>
<dbReference type="InterPro" id="IPR016140">
    <property type="entry name" value="Bifunc_inhib/LTP/seed_store"/>
</dbReference>
<sequence>MAMTNYFLALATIVCTIISCTCGTGSAAESLAEECSKQLPQVMTCVAFASGKESTPQQKCCDSVTQMKNSNPACLCFLIQQIHNGTNPALKQMNIQESKLLQLPSACKIANASISNCPKLLNLPPNSPDAAIFNNVSSTVTPTTGGTTTSSQSTSGSLGFKHEAPVLLGSVMVFVLYFLV</sequence>
<evidence type="ECO:0000256" key="6">
    <source>
        <dbReference type="ARBA" id="ARBA00023157"/>
    </source>
</evidence>
<keyword evidence="12" id="KW-1185">Reference proteome</keyword>
<dbReference type="EMBL" id="PKPP01003354">
    <property type="protein sequence ID" value="PWA69834.1"/>
    <property type="molecule type" value="Genomic_DNA"/>
</dbReference>